<dbReference type="PANTHER" id="PTHR16023:SF0">
    <property type="entry name" value="PROTEIN VAC14 HOMOLOG"/>
    <property type="match status" value="1"/>
</dbReference>
<dbReference type="Proteomes" id="UP001420932">
    <property type="component" value="Unassembled WGS sequence"/>
</dbReference>
<dbReference type="InterPro" id="IPR037056">
    <property type="entry name" value="RNase_H1_N_sf"/>
</dbReference>
<feature type="domain" description="Ribonuclease H1 N-terminal" evidence="1">
    <location>
        <begin position="196"/>
        <end position="237"/>
    </location>
</feature>
<gene>
    <name evidence="2" type="ORF">Syun_013834</name>
</gene>
<evidence type="ECO:0000259" key="1">
    <source>
        <dbReference type="Pfam" id="PF01693"/>
    </source>
</evidence>
<proteinExistence type="predicted"/>
<dbReference type="Pfam" id="PF01693">
    <property type="entry name" value="Cauli_VI"/>
    <property type="match status" value="1"/>
</dbReference>
<name>A0AAP0JID5_9MAGN</name>
<keyword evidence="3" id="KW-1185">Reference proteome</keyword>
<dbReference type="GO" id="GO:0006661">
    <property type="term" value="P:phosphatidylinositol biosynthetic process"/>
    <property type="evidence" value="ECO:0007669"/>
    <property type="project" value="InterPro"/>
</dbReference>
<dbReference type="GO" id="GO:0010008">
    <property type="term" value="C:endosome membrane"/>
    <property type="evidence" value="ECO:0007669"/>
    <property type="project" value="TreeGrafter"/>
</dbReference>
<comment type="caution">
    <text evidence="2">The sequence shown here is derived from an EMBL/GenBank/DDBJ whole genome shotgun (WGS) entry which is preliminary data.</text>
</comment>
<evidence type="ECO:0000313" key="2">
    <source>
        <dbReference type="EMBL" id="KAK9134504.1"/>
    </source>
</evidence>
<accession>A0AAP0JID5</accession>
<dbReference type="EMBL" id="JBBNAF010000006">
    <property type="protein sequence ID" value="KAK9134504.1"/>
    <property type="molecule type" value="Genomic_DNA"/>
</dbReference>
<evidence type="ECO:0000313" key="3">
    <source>
        <dbReference type="Proteomes" id="UP001420932"/>
    </source>
</evidence>
<dbReference type="AlphaFoldDB" id="A0AAP0JID5"/>
<dbReference type="Gene3D" id="3.40.970.10">
    <property type="entry name" value="Ribonuclease H1, N-terminal domain"/>
    <property type="match status" value="1"/>
</dbReference>
<dbReference type="GO" id="GO:0070772">
    <property type="term" value="C:PAS complex"/>
    <property type="evidence" value="ECO:0007669"/>
    <property type="project" value="InterPro"/>
</dbReference>
<dbReference type="InterPro" id="IPR011320">
    <property type="entry name" value="RNase_H1_N"/>
</dbReference>
<dbReference type="InterPro" id="IPR009027">
    <property type="entry name" value="Ribosomal_bL9/RNase_H1_N"/>
</dbReference>
<sequence>MLGNQAEERSRFCDSHGGCALGDPLGRAEESIRQVVREAEECCIEEIVKQLAMAGDHDKITAMINLLTNEFTSSPQANHQKGGLIGLAAATDETISSPSDIRTLCDALESRLEKNHRDSQSTPHLDSPIKISGADLCFISVLGCDLDLIRAAPPFPVLASEVFFVLPPCFASTAGEEARRRKAVNRKAPDMTINLKWYTVFRGWDPGVYGTWYECYKQGINFDGFHYAHFDTKEEAIAGFDKYNHDATIEREVHDQLTLEEALAELGEIPPPPLPPRMWIEELYEAKGVPLPRSPSIDEEPRIDLFPRDRTLYQRVGSGYEPVMEPWWSD</sequence>
<protein>
    <recommendedName>
        <fullName evidence="1">Ribonuclease H1 N-terminal domain-containing protein</fullName>
    </recommendedName>
</protein>
<dbReference type="InterPro" id="IPR026825">
    <property type="entry name" value="Vac14"/>
</dbReference>
<organism evidence="2 3">
    <name type="scientific">Stephania yunnanensis</name>
    <dbReference type="NCBI Taxonomy" id="152371"/>
    <lineage>
        <taxon>Eukaryota</taxon>
        <taxon>Viridiplantae</taxon>
        <taxon>Streptophyta</taxon>
        <taxon>Embryophyta</taxon>
        <taxon>Tracheophyta</taxon>
        <taxon>Spermatophyta</taxon>
        <taxon>Magnoliopsida</taxon>
        <taxon>Ranunculales</taxon>
        <taxon>Menispermaceae</taxon>
        <taxon>Menispermoideae</taxon>
        <taxon>Cissampelideae</taxon>
        <taxon>Stephania</taxon>
    </lineage>
</organism>
<dbReference type="PANTHER" id="PTHR16023">
    <property type="entry name" value="TAX1 BINDING PROTEIN-RELATED"/>
    <property type="match status" value="1"/>
</dbReference>
<reference evidence="2 3" key="1">
    <citation type="submission" date="2024-01" db="EMBL/GenBank/DDBJ databases">
        <title>Genome assemblies of Stephania.</title>
        <authorList>
            <person name="Yang L."/>
        </authorList>
    </citation>
    <scope>NUCLEOTIDE SEQUENCE [LARGE SCALE GENOMIC DNA]</scope>
    <source>
        <strain evidence="2">YNDBR</strain>
        <tissue evidence="2">Leaf</tissue>
    </source>
</reference>
<dbReference type="SUPFAM" id="SSF55658">
    <property type="entry name" value="L9 N-domain-like"/>
    <property type="match status" value="1"/>
</dbReference>